<keyword evidence="9" id="KW-0560">Oxidoreductase</keyword>
<dbReference type="InParanoid" id="A0A067RUJ4"/>
<dbReference type="EMBL" id="KK852409">
    <property type="protein sequence ID" value="KDR24480.1"/>
    <property type="molecule type" value="Genomic_DNA"/>
</dbReference>
<sequence length="330" mass="36051">MLEIFIFSIALCIIVLITKRILLRSKLQSLKNKHVVITGGSSGIGKCVAIEAAASGANVTLIARDVKKLESAVSEVKKHCLNHEDQKVQYISLDVSENYDEIEKVLHGAEDEIGPISMLVNCAGMAICGRLEDTSVNDIKYLLNLNFLGTLFPIKAVISRMKGRGEGRIVIVASQAAMLGIYGYTVYSSTKFALRGLAESLHMEVKPYNISVTLSLPPDTDTPGFANEEKSKPMETRLISQSAGIVSPEVVAKQIMKDALTGNFYSTVGSEGFMLTTLCAGMAPVSSVLELITQVSLMGIMRLVSVHYLMSFHRIIRKCMKTRNQTKKSE</sequence>
<evidence type="ECO:0000256" key="7">
    <source>
        <dbReference type="ARBA" id="ARBA00022857"/>
    </source>
</evidence>
<organism evidence="16 17">
    <name type="scientific">Zootermopsis nevadensis</name>
    <name type="common">Dampwood termite</name>
    <dbReference type="NCBI Taxonomy" id="136037"/>
    <lineage>
        <taxon>Eukaryota</taxon>
        <taxon>Metazoa</taxon>
        <taxon>Ecdysozoa</taxon>
        <taxon>Arthropoda</taxon>
        <taxon>Hexapoda</taxon>
        <taxon>Insecta</taxon>
        <taxon>Pterygota</taxon>
        <taxon>Neoptera</taxon>
        <taxon>Polyneoptera</taxon>
        <taxon>Dictyoptera</taxon>
        <taxon>Blattodea</taxon>
        <taxon>Blattoidea</taxon>
        <taxon>Termitoidae</taxon>
        <taxon>Termopsidae</taxon>
        <taxon>Zootermopsis</taxon>
    </lineage>
</organism>
<evidence type="ECO:0000256" key="15">
    <source>
        <dbReference type="SAM" id="Phobius"/>
    </source>
</evidence>
<reference evidence="16 17" key="1">
    <citation type="journal article" date="2014" name="Nat. Commun.">
        <title>Molecular traces of alternative social organization in a termite genome.</title>
        <authorList>
            <person name="Terrapon N."/>
            <person name="Li C."/>
            <person name="Robertson H.M."/>
            <person name="Ji L."/>
            <person name="Meng X."/>
            <person name="Booth W."/>
            <person name="Chen Z."/>
            <person name="Childers C.P."/>
            <person name="Glastad K.M."/>
            <person name="Gokhale K."/>
            <person name="Gowin J."/>
            <person name="Gronenberg W."/>
            <person name="Hermansen R.A."/>
            <person name="Hu H."/>
            <person name="Hunt B.G."/>
            <person name="Huylmans A.K."/>
            <person name="Khalil S.M."/>
            <person name="Mitchell R.D."/>
            <person name="Munoz-Torres M.C."/>
            <person name="Mustard J.A."/>
            <person name="Pan H."/>
            <person name="Reese J.T."/>
            <person name="Scharf M.E."/>
            <person name="Sun F."/>
            <person name="Vogel H."/>
            <person name="Xiao J."/>
            <person name="Yang W."/>
            <person name="Yang Z."/>
            <person name="Yang Z."/>
            <person name="Zhou J."/>
            <person name="Zhu J."/>
            <person name="Brent C.S."/>
            <person name="Elsik C.G."/>
            <person name="Goodisman M.A."/>
            <person name="Liberles D.A."/>
            <person name="Roe R.M."/>
            <person name="Vargo E.L."/>
            <person name="Vilcinskas A."/>
            <person name="Wang J."/>
            <person name="Bornberg-Bauer E."/>
            <person name="Korb J."/>
            <person name="Zhang G."/>
            <person name="Liebig J."/>
        </authorList>
    </citation>
    <scope>NUCLEOTIDE SEQUENCE [LARGE SCALE GENOMIC DNA]</scope>
    <source>
        <tissue evidence="16">Whole organism</tissue>
    </source>
</reference>
<dbReference type="EC" id="1.1.1.102" evidence="11"/>
<evidence type="ECO:0000256" key="11">
    <source>
        <dbReference type="ARBA" id="ARBA00026112"/>
    </source>
</evidence>
<evidence type="ECO:0000256" key="14">
    <source>
        <dbReference type="RuleBase" id="RU000363"/>
    </source>
</evidence>
<keyword evidence="7" id="KW-0521">NADP</keyword>
<evidence type="ECO:0000313" key="17">
    <source>
        <dbReference type="Proteomes" id="UP000027135"/>
    </source>
</evidence>
<evidence type="ECO:0000256" key="8">
    <source>
        <dbReference type="ARBA" id="ARBA00022919"/>
    </source>
</evidence>
<proteinExistence type="inferred from homology"/>
<feature type="transmembrane region" description="Helical" evidence="15">
    <location>
        <begin position="169"/>
        <end position="187"/>
    </location>
</feature>
<dbReference type="GO" id="GO:0047560">
    <property type="term" value="F:3-dehydrosphinganine reductase activity"/>
    <property type="evidence" value="ECO:0007669"/>
    <property type="project" value="UniProtKB-EC"/>
</dbReference>
<dbReference type="STRING" id="136037.A0A067RUJ4"/>
<keyword evidence="15" id="KW-0812">Transmembrane</keyword>
<accession>A0A067RUJ4</accession>
<evidence type="ECO:0000313" key="16">
    <source>
        <dbReference type="EMBL" id="KDR24480.1"/>
    </source>
</evidence>
<dbReference type="CDD" id="cd08939">
    <property type="entry name" value="KDSR-like_SDR_c"/>
    <property type="match status" value="1"/>
</dbReference>
<dbReference type="PRINTS" id="PR00081">
    <property type="entry name" value="GDHRDH"/>
</dbReference>
<feature type="transmembrane region" description="Helical" evidence="15">
    <location>
        <begin position="291"/>
        <end position="310"/>
    </location>
</feature>
<dbReference type="Proteomes" id="UP000027135">
    <property type="component" value="Unassembled WGS sequence"/>
</dbReference>
<keyword evidence="15" id="KW-0472">Membrane</keyword>
<keyword evidence="5" id="KW-0547">Nucleotide-binding</keyword>
<evidence type="ECO:0000256" key="5">
    <source>
        <dbReference type="ARBA" id="ARBA00022741"/>
    </source>
</evidence>
<comment type="catalytic activity">
    <reaction evidence="13">
        <text>sphinganine + NADP(+) = 3-oxosphinganine + NADPH + H(+)</text>
        <dbReference type="Rhea" id="RHEA:22640"/>
        <dbReference type="ChEBI" id="CHEBI:15378"/>
        <dbReference type="ChEBI" id="CHEBI:57783"/>
        <dbReference type="ChEBI" id="CHEBI:57817"/>
        <dbReference type="ChEBI" id="CHEBI:58299"/>
        <dbReference type="ChEBI" id="CHEBI:58349"/>
        <dbReference type="EC" id="1.1.1.102"/>
    </reaction>
    <physiologicalReaction direction="right-to-left" evidence="13">
        <dbReference type="Rhea" id="RHEA:22642"/>
    </physiologicalReaction>
</comment>
<dbReference type="InterPro" id="IPR036291">
    <property type="entry name" value="NAD(P)-bd_dom_sf"/>
</dbReference>
<dbReference type="PANTHER" id="PTHR43550:SF3">
    <property type="entry name" value="3-KETODIHYDROSPHINGOSINE REDUCTASE"/>
    <property type="match status" value="1"/>
</dbReference>
<comment type="pathway">
    <text evidence="3">Sphingolipid metabolism.</text>
</comment>
<keyword evidence="17" id="KW-1185">Reference proteome</keyword>
<dbReference type="FunCoup" id="A0A067RUJ4">
    <property type="interactions" value="900"/>
</dbReference>
<dbReference type="OMA" id="ICGVFEE"/>
<dbReference type="FunFam" id="3.40.50.720:FF:000165">
    <property type="entry name" value="3-ketodihydrosphingosine reductase"/>
    <property type="match status" value="1"/>
</dbReference>
<comment type="subcellular location">
    <subcellularLocation>
        <location evidence="1">Endoplasmic reticulum</location>
    </subcellularLocation>
</comment>
<dbReference type="AlphaFoldDB" id="A0A067RUJ4"/>
<evidence type="ECO:0000256" key="1">
    <source>
        <dbReference type="ARBA" id="ARBA00004240"/>
    </source>
</evidence>
<dbReference type="eggNOG" id="KOG1210">
    <property type="taxonomic scope" value="Eukaryota"/>
</dbReference>
<dbReference type="PRINTS" id="PR00080">
    <property type="entry name" value="SDRFAMILY"/>
</dbReference>
<feature type="transmembrane region" description="Helical" evidence="15">
    <location>
        <begin position="6"/>
        <end position="23"/>
    </location>
</feature>
<comment type="similarity">
    <text evidence="4 14">Belongs to the short-chain dehydrogenases/reductases (SDR) family.</text>
</comment>
<dbReference type="InterPro" id="IPR002347">
    <property type="entry name" value="SDR_fam"/>
</dbReference>
<evidence type="ECO:0000256" key="3">
    <source>
        <dbReference type="ARBA" id="ARBA00004991"/>
    </source>
</evidence>
<dbReference type="GO" id="GO:0000166">
    <property type="term" value="F:nucleotide binding"/>
    <property type="evidence" value="ECO:0007669"/>
    <property type="project" value="UniProtKB-KW"/>
</dbReference>
<protein>
    <recommendedName>
        <fullName evidence="11">3-dehydrosphinganine reductase</fullName>
        <ecNumber evidence="11">1.1.1.102</ecNumber>
    </recommendedName>
</protein>
<evidence type="ECO:0000256" key="2">
    <source>
        <dbReference type="ARBA" id="ARBA00004760"/>
    </source>
</evidence>
<dbReference type="SUPFAM" id="SSF51735">
    <property type="entry name" value="NAD(P)-binding Rossmann-fold domains"/>
    <property type="match status" value="1"/>
</dbReference>
<evidence type="ECO:0000256" key="6">
    <source>
        <dbReference type="ARBA" id="ARBA00022824"/>
    </source>
</evidence>
<evidence type="ECO:0000256" key="10">
    <source>
        <dbReference type="ARBA" id="ARBA00023098"/>
    </source>
</evidence>
<dbReference type="InterPro" id="IPR020904">
    <property type="entry name" value="Sc_DH/Rdtase_CS"/>
</dbReference>
<name>A0A067RUJ4_ZOONE</name>
<evidence type="ECO:0000256" key="12">
    <source>
        <dbReference type="ARBA" id="ARBA00044737"/>
    </source>
</evidence>
<dbReference type="GO" id="GO:0006666">
    <property type="term" value="P:3-keto-sphinganine metabolic process"/>
    <property type="evidence" value="ECO:0007669"/>
    <property type="project" value="InterPro"/>
</dbReference>
<gene>
    <name evidence="16" type="ORF">L798_02891</name>
</gene>
<keyword evidence="8" id="KW-0746">Sphingolipid metabolism</keyword>
<dbReference type="PANTHER" id="PTHR43550">
    <property type="entry name" value="3-KETODIHYDROSPHINGOSINE REDUCTASE"/>
    <property type="match status" value="1"/>
</dbReference>
<keyword evidence="10" id="KW-0443">Lipid metabolism</keyword>
<dbReference type="GO" id="GO:0030148">
    <property type="term" value="P:sphingolipid biosynthetic process"/>
    <property type="evidence" value="ECO:0007669"/>
    <property type="project" value="InterPro"/>
</dbReference>
<dbReference type="Gene3D" id="3.40.50.720">
    <property type="entry name" value="NAD(P)-binding Rossmann-like Domain"/>
    <property type="match status" value="1"/>
</dbReference>
<comment type="function">
    <text evidence="12">Catalyzes the reduction of 3'-oxosphinganine (3-ketodihydrosphingosine/KDS) to sphinganine (dihydrosphingosine/DHS), the second step of de novo sphingolipid biosynthesis.</text>
</comment>
<evidence type="ECO:0000256" key="9">
    <source>
        <dbReference type="ARBA" id="ARBA00023002"/>
    </source>
</evidence>
<evidence type="ECO:0000256" key="13">
    <source>
        <dbReference type="ARBA" id="ARBA00048930"/>
    </source>
</evidence>
<dbReference type="InterPro" id="IPR045022">
    <property type="entry name" value="KDSR-like"/>
</dbReference>
<dbReference type="GO" id="GO:0005789">
    <property type="term" value="C:endoplasmic reticulum membrane"/>
    <property type="evidence" value="ECO:0007669"/>
    <property type="project" value="TreeGrafter"/>
</dbReference>
<keyword evidence="15" id="KW-1133">Transmembrane helix</keyword>
<evidence type="ECO:0000256" key="4">
    <source>
        <dbReference type="ARBA" id="ARBA00006484"/>
    </source>
</evidence>
<comment type="pathway">
    <text evidence="2">Lipid metabolism; sphingolipid metabolism.</text>
</comment>
<keyword evidence="6" id="KW-0256">Endoplasmic reticulum</keyword>
<dbReference type="PROSITE" id="PS00061">
    <property type="entry name" value="ADH_SHORT"/>
    <property type="match status" value="1"/>
</dbReference>
<dbReference type="Pfam" id="PF00106">
    <property type="entry name" value="adh_short"/>
    <property type="match status" value="1"/>
</dbReference>